<evidence type="ECO:0000313" key="2">
    <source>
        <dbReference type="EMBL" id="PYE20178.1"/>
    </source>
</evidence>
<feature type="compositionally biased region" description="Basic and acidic residues" evidence="1">
    <location>
        <begin position="40"/>
        <end position="69"/>
    </location>
</feature>
<accession>A0A318RRY1</accession>
<dbReference type="AlphaFoldDB" id="A0A318RRY1"/>
<protein>
    <submittedName>
        <fullName evidence="2">Uncharacterized protein</fullName>
    </submittedName>
</protein>
<sequence length="69" mass="7904">MTENAHRTPETMSEDELVEYIKELRARTQAAFDSTTPEGDQLRHNGSRDELDHANKVARDRKIDVPPGR</sequence>
<gene>
    <name evidence="2" type="ORF">DFR67_102316</name>
</gene>
<organism evidence="2 3">
    <name type="scientific">Williamsia limnetica</name>
    <dbReference type="NCBI Taxonomy" id="882452"/>
    <lineage>
        <taxon>Bacteria</taxon>
        <taxon>Bacillati</taxon>
        <taxon>Actinomycetota</taxon>
        <taxon>Actinomycetes</taxon>
        <taxon>Mycobacteriales</taxon>
        <taxon>Nocardiaceae</taxon>
        <taxon>Williamsia</taxon>
    </lineage>
</organism>
<dbReference type="RefSeq" id="WP_110468173.1">
    <property type="nucleotide sequence ID" value="NZ_QJSP01000002.1"/>
</dbReference>
<dbReference type="EMBL" id="QJSP01000002">
    <property type="protein sequence ID" value="PYE20178.1"/>
    <property type="molecule type" value="Genomic_DNA"/>
</dbReference>
<proteinExistence type="predicted"/>
<comment type="caution">
    <text evidence="2">The sequence shown here is derived from an EMBL/GenBank/DDBJ whole genome shotgun (WGS) entry which is preliminary data.</text>
</comment>
<evidence type="ECO:0000313" key="3">
    <source>
        <dbReference type="Proteomes" id="UP000247591"/>
    </source>
</evidence>
<feature type="region of interest" description="Disordered" evidence="1">
    <location>
        <begin position="30"/>
        <end position="69"/>
    </location>
</feature>
<name>A0A318RRY1_WILLI</name>
<keyword evidence="3" id="KW-1185">Reference proteome</keyword>
<evidence type="ECO:0000256" key="1">
    <source>
        <dbReference type="SAM" id="MobiDB-lite"/>
    </source>
</evidence>
<dbReference type="OrthoDB" id="4578620at2"/>
<reference evidence="2 3" key="1">
    <citation type="submission" date="2018-06" db="EMBL/GenBank/DDBJ databases">
        <title>Genomic Encyclopedia of Type Strains, Phase IV (KMG-IV): sequencing the most valuable type-strain genomes for metagenomic binning, comparative biology and taxonomic classification.</title>
        <authorList>
            <person name="Goeker M."/>
        </authorList>
    </citation>
    <scope>NUCLEOTIDE SEQUENCE [LARGE SCALE GENOMIC DNA]</scope>
    <source>
        <strain evidence="2 3">DSM 45521</strain>
    </source>
</reference>
<dbReference type="Proteomes" id="UP000247591">
    <property type="component" value="Unassembled WGS sequence"/>
</dbReference>